<name>H2BVB0_GILLR</name>
<keyword evidence="12" id="KW-1185">Reference proteome</keyword>
<evidence type="ECO:0000256" key="3">
    <source>
        <dbReference type="ARBA" id="ARBA00022723"/>
    </source>
</evidence>
<feature type="site" description="Transition state stabilizer" evidence="9">
    <location>
        <position position="94"/>
    </location>
</feature>
<dbReference type="GO" id="GO:0160237">
    <property type="term" value="F:D-Ala-D-Ala dipeptidase activity"/>
    <property type="evidence" value="ECO:0007669"/>
    <property type="project" value="UniProtKB-EC"/>
</dbReference>
<comment type="catalytic activity">
    <reaction evidence="1 9 10">
        <text>D-alanyl-D-alanine + H2O = 2 D-alanine</text>
        <dbReference type="Rhea" id="RHEA:20661"/>
        <dbReference type="ChEBI" id="CHEBI:15377"/>
        <dbReference type="ChEBI" id="CHEBI:57416"/>
        <dbReference type="ChEBI" id="CHEBI:57822"/>
        <dbReference type="EC" id="3.4.13.22"/>
    </reaction>
</comment>
<dbReference type="GO" id="GO:0071555">
    <property type="term" value="P:cell wall organization"/>
    <property type="evidence" value="ECO:0007669"/>
    <property type="project" value="UniProtKB-KW"/>
</dbReference>
<keyword evidence="5 9" id="KW-0862">Zinc</keyword>
<evidence type="ECO:0000313" key="11">
    <source>
        <dbReference type="EMBL" id="EHQ01775.1"/>
    </source>
</evidence>
<dbReference type="EC" id="3.4.13.22" evidence="9 10"/>
<dbReference type="CDD" id="cd14817">
    <property type="entry name" value="D-Ala-D-Ala_dipeptidase_VanX"/>
    <property type="match status" value="1"/>
</dbReference>
<keyword evidence="4 9" id="KW-0378">Hydrolase</keyword>
<evidence type="ECO:0000256" key="6">
    <source>
        <dbReference type="ARBA" id="ARBA00022997"/>
    </source>
</evidence>
<dbReference type="eggNOG" id="COG2173">
    <property type="taxonomic scope" value="Bacteria"/>
</dbReference>
<feature type="binding site" evidence="9">
    <location>
        <position position="146"/>
    </location>
    <ligand>
        <name>Zn(2+)</name>
        <dbReference type="ChEBI" id="CHEBI:29105"/>
        <note>catalytic</note>
    </ligand>
</feature>
<keyword evidence="3 9" id="KW-0479">Metal-binding</keyword>
<protein>
    <recommendedName>
        <fullName evidence="9 10">D-alanyl-D-alanine dipeptidase</fullName>
        <shortName evidence="9 10">D-Ala-D-Ala dipeptidase</shortName>
        <ecNumber evidence="9 10">3.4.13.22</ecNumber>
    </recommendedName>
</protein>
<keyword evidence="6 9" id="KW-0224">Dipeptidase</keyword>
<dbReference type="Proteomes" id="UP000003844">
    <property type="component" value="Unassembled WGS sequence"/>
</dbReference>
<dbReference type="Pfam" id="PF01427">
    <property type="entry name" value="Peptidase_M15"/>
    <property type="match status" value="1"/>
</dbReference>
<dbReference type="PIRSF" id="PIRSF026671">
    <property type="entry name" value="AA_dipeptidase"/>
    <property type="match status" value="1"/>
</dbReference>
<dbReference type="InterPro" id="IPR009045">
    <property type="entry name" value="Zn_M74/Hedgehog-like"/>
</dbReference>
<dbReference type="GO" id="GO:0008270">
    <property type="term" value="F:zinc ion binding"/>
    <property type="evidence" value="ECO:0007669"/>
    <property type="project" value="UniProtKB-UniRule"/>
</dbReference>
<dbReference type="HAMAP" id="MF_01924">
    <property type="entry name" value="A_A_dipeptidase"/>
    <property type="match status" value="1"/>
</dbReference>
<organism evidence="11 12">
    <name type="scientific">Gillisia limnaea (strain DSM 15749 / LMG 21470 / R-8282)</name>
    <dbReference type="NCBI Taxonomy" id="865937"/>
    <lineage>
        <taxon>Bacteria</taxon>
        <taxon>Pseudomonadati</taxon>
        <taxon>Bacteroidota</taxon>
        <taxon>Flavobacteriia</taxon>
        <taxon>Flavobacteriales</taxon>
        <taxon>Flavobacteriaceae</taxon>
        <taxon>Gillisia</taxon>
    </lineage>
</organism>
<dbReference type="GO" id="GO:0006508">
    <property type="term" value="P:proteolysis"/>
    <property type="evidence" value="ECO:0007669"/>
    <property type="project" value="UniProtKB-KW"/>
</dbReference>
<dbReference type="STRING" id="865937.Gilli_1101"/>
<dbReference type="AlphaFoldDB" id="H2BVB0"/>
<feature type="binding site" evidence="9">
    <location>
        <position position="139"/>
    </location>
    <ligand>
        <name>Zn(2+)</name>
        <dbReference type="ChEBI" id="CHEBI:29105"/>
        <note>catalytic</note>
    </ligand>
</feature>
<evidence type="ECO:0000256" key="1">
    <source>
        <dbReference type="ARBA" id="ARBA00001362"/>
    </source>
</evidence>
<keyword evidence="2 9" id="KW-0645">Protease</keyword>
<sequence>MKRFLFLIIISFSLNLSFGQEKNLPSGFVYVKEMIPDIVLEMRYAGNHNFIGKPINGYQQPKAILTTAAAEALKKVQIELENQGYCLKIFDAYRPQRAVNHFIEWARNPKDAIMKATFYPGIDKKDLFSLGYISTRSGHSRGSTVDLTLIDANTGEEINMGGSYDFFGEISHHDSTQITLEQKEKRELLKQTMSKHGFRSYLQEWWHYTLRIEPYPDTYFDFEVE</sequence>
<gene>
    <name evidence="11" type="ORF">Gilli_1101</name>
</gene>
<dbReference type="GO" id="GO:0008237">
    <property type="term" value="F:metallopeptidase activity"/>
    <property type="evidence" value="ECO:0007669"/>
    <property type="project" value="UniProtKB-KW"/>
</dbReference>
<evidence type="ECO:0000313" key="12">
    <source>
        <dbReference type="Proteomes" id="UP000003844"/>
    </source>
</evidence>
<comment type="similarity">
    <text evidence="9 10">Belongs to the peptidase M15D family.</text>
</comment>
<reference evidence="12" key="1">
    <citation type="journal article" date="2012" name="Stand. Genomic Sci.">
        <title>Genome sequence of the Antarctic rhodopsins-containing flavobacterium Gillisia limnaea type strain (R-8282(T)).</title>
        <authorList>
            <person name="Riedel T."/>
            <person name="Held B."/>
            <person name="Nolan M."/>
            <person name="Lucas S."/>
            <person name="Lapidus A."/>
            <person name="Tice H."/>
            <person name="Del Rio T.G."/>
            <person name="Cheng J.F."/>
            <person name="Han C."/>
            <person name="Tapia R."/>
            <person name="Goodwin L.A."/>
            <person name="Pitluck S."/>
            <person name="Liolios K."/>
            <person name="Mavromatis K."/>
            <person name="Pagani I."/>
            <person name="Ivanova N."/>
            <person name="Mikhailova N."/>
            <person name="Pati A."/>
            <person name="Chen A."/>
            <person name="Palaniappan K."/>
            <person name="Land M."/>
            <person name="Rohde M."/>
            <person name="Tindall B.J."/>
            <person name="Detter J.C."/>
            <person name="Goker M."/>
            <person name="Bristow J."/>
            <person name="Eisen J.A."/>
            <person name="Markowitz V."/>
            <person name="Hugenholtz P."/>
            <person name="Kyrpides N.C."/>
            <person name="Klenk H.P."/>
            <person name="Woyke T."/>
        </authorList>
    </citation>
    <scope>NUCLEOTIDE SEQUENCE [LARGE SCALE GENOMIC DNA]</scope>
    <source>
        <strain evidence="12">DSM 15749 / LMG 21470 / R-8282</strain>
    </source>
</reference>
<dbReference type="PANTHER" id="PTHR43126">
    <property type="entry name" value="D-ALANYL-D-ALANINE DIPEPTIDASE"/>
    <property type="match status" value="1"/>
</dbReference>
<dbReference type="OrthoDB" id="9801430at2"/>
<comment type="function">
    <text evidence="9 10">Catalyzes hydrolysis of the D-alanyl-D-alanine dipeptide.</text>
</comment>
<evidence type="ECO:0000256" key="7">
    <source>
        <dbReference type="ARBA" id="ARBA00023049"/>
    </source>
</evidence>
<dbReference type="EMBL" id="JH594606">
    <property type="protein sequence ID" value="EHQ01775.1"/>
    <property type="molecule type" value="Genomic_DNA"/>
</dbReference>
<evidence type="ECO:0000256" key="2">
    <source>
        <dbReference type="ARBA" id="ARBA00022670"/>
    </source>
</evidence>
<proteinExistence type="inferred from homology"/>
<evidence type="ECO:0000256" key="5">
    <source>
        <dbReference type="ARBA" id="ARBA00022833"/>
    </source>
</evidence>
<feature type="binding site" evidence="9">
    <location>
        <position position="207"/>
    </location>
    <ligand>
        <name>Zn(2+)</name>
        <dbReference type="ChEBI" id="CHEBI:29105"/>
        <note>catalytic</note>
    </ligand>
</feature>
<evidence type="ECO:0000256" key="10">
    <source>
        <dbReference type="PIRNR" id="PIRNR026671"/>
    </source>
</evidence>
<accession>H2BVB0</accession>
<evidence type="ECO:0000256" key="8">
    <source>
        <dbReference type="ARBA" id="ARBA00023316"/>
    </source>
</evidence>
<dbReference type="SUPFAM" id="SSF55166">
    <property type="entry name" value="Hedgehog/DD-peptidase"/>
    <property type="match status" value="1"/>
</dbReference>
<dbReference type="Gene3D" id="3.30.1380.10">
    <property type="match status" value="1"/>
</dbReference>
<keyword evidence="8 10" id="KW-0961">Cell wall biogenesis/degradation</keyword>
<evidence type="ECO:0000256" key="9">
    <source>
        <dbReference type="HAMAP-Rule" id="MF_01924"/>
    </source>
</evidence>
<dbReference type="InterPro" id="IPR000755">
    <property type="entry name" value="A_A_dipeptidase"/>
</dbReference>
<dbReference type="PANTHER" id="PTHR43126:SF1">
    <property type="entry name" value="D-ALANYL-D-ALANINE DIPEPTIDASE"/>
    <property type="match status" value="1"/>
</dbReference>
<evidence type="ECO:0000256" key="4">
    <source>
        <dbReference type="ARBA" id="ARBA00022801"/>
    </source>
</evidence>
<dbReference type="HOGENOM" id="CLU_060744_0_1_10"/>
<dbReference type="RefSeq" id="WP_006988097.1">
    <property type="nucleotide sequence ID" value="NZ_JH594606.1"/>
</dbReference>
<keyword evidence="7 9" id="KW-0482">Metalloprotease</keyword>
<comment type="cofactor">
    <cofactor evidence="9">
        <name>Zn(2+)</name>
        <dbReference type="ChEBI" id="CHEBI:29105"/>
    </cofactor>
    <text evidence="9">Binds 1 zinc ion per subunit.</text>
</comment>
<feature type="active site" description="Proton donor/acceptor" evidence="9">
    <location>
        <position position="204"/>
    </location>
</feature>